<accession>V6LG79</accession>
<evidence type="ECO:0000313" key="2">
    <source>
        <dbReference type="EMBL" id="KAH0577535.1"/>
    </source>
</evidence>
<sequence length="236" mass="27652">MHSFRRPQRTVLYNGEEYTLFEFVQIYKSFQQMDNTLLLEEIAHLSQFRLNELKIDKLKKQKISGKTQNLQLNEHYTKYIASVHKTCTHLQTKIYHNTGMRQNAEVVKFAGQLQAGTTFEEFAEKQRSISSGCEVKNMKVEQLKSEIVHLKATLMQENTTFEQLSLVSSEMMQRLNKSKHQKFAGKDAQKFIFDYERLQSIHDRAVTTLWGTIRSAPSQSQFSSWKRIFSQLKGEQ</sequence>
<dbReference type="AlphaFoldDB" id="V6LG79"/>
<dbReference type="Proteomes" id="UP000018208">
    <property type="component" value="Unassembled WGS sequence"/>
</dbReference>
<reference evidence="1 2" key="1">
    <citation type="journal article" date="2014" name="PLoS Genet.">
        <title>The Genome of Spironucleus salmonicida Highlights a Fish Pathogen Adapted to Fluctuating Environments.</title>
        <authorList>
            <person name="Xu F."/>
            <person name="Jerlstrom-Hultqvist J."/>
            <person name="Einarsson E."/>
            <person name="Astvaldsson A."/>
            <person name="Svard S.G."/>
            <person name="Andersson J.O."/>
        </authorList>
    </citation>
    <scope>NUCLEOTIDE SEQUENCE</scope>
    <source>
        <strain evidence="2">ATCC 50377</strain>
    </source>
</reference>
<gene>
    <name evidence="1" type="ORF">SS50377_16604</name>
    <name evidence="2" type="ORF">SS50377_20889</name>
</gene>
<protein>
    <submittedName>
        <fullName evidence="1">Uncharacterized protein</fullName>
    </submittedName>
</protein>
<reference evidence="2" key="2">
    <citation type="submission" date="2020-12" db="EMBL/GenBank/DDBJ databases">
        <title>New Spironucleus salmonicida genome in near-complete chromosomes.</title>
        <authorList>
            <person name="Xu F."/>
            <person name="Kurt Z."/>
            <person name="Jimenez-Gonzalez A."/>
            <person name="Astvaldsson A."/>
            <person name="Andersson J.O."/>
            <person name="Svard S.G."/>
        </authorList>
    </citation>
    <scope>NUCLEOTIDE SEQUENCE</scope>
    <source>
        <strain evidence="2">ATCC 50377</strain>
    </source>
</reference>
<dbReference type="VEuPathDB" id="GiardiaDB:SS50377_20889"/>
<proteinExistence type="predicted"/>
<organism evidence="1">
    <name type="scientific">Spironucleus salmonicida</name>
    <dbReference type="NCBI Taxonomy" id="348837"/>
    <lineage>
        <taxon>Eukaryota</taxon>
        <taxon>Metamonada</taxon>
        <taxon>Diplomonadida</taxon>
        <taxon>Hexamitidae</taxon>
        <taxon>Hexamitinae</taxon>
        <taxon>Spironucleus</taxon>
    </lineage>
</organism>
<evidence type="ECO:0000313" key="3">
    <source>
        <dbReference type="Proteomes" id="UP000018208"/>
    </source>
</evidence>
<evidence type="ECO:0000313" key="1">
    <source>
        <dbReference type="EMBL" id="EST43565.1"/>
    </source>
</evidence>
<name>V6LG79_9EUKA</name>
<dbReference type="EMBL" id="AUWU02000001">
    <property type="protein sequence ID" value="KAH0577535.1"/>
    <property type="molecule type" value="Genomic_DNA"/>
</dbReference>
<dbReference type="EMBL" id="KI546135">
    <property type="protein sequence ID" value="EST43565.1"/>
    <property type="molecule type" value="Genomic_DNA"/>
</dbReference>
<keyword evidence="3" id="KW-1185">Reference proteome</keyword>